<gene>
    <name evidence="2" type="ORF">O181_008105</name>
</gene>
<dbReference type="EMBL" id="AVOT02001851">
    <property type="protein sequence ID" value="MBW0468390.1"/>
    <property type="molecule type" value="Genomic_DNA"/>
</dbReference>
<reference evidence="2" key="1">
    <citation type="submission" date="2021-03" db="EMBL/GenBank/DDBJ databases">
        <title>Draft genome sequence of rust myrtle Austropuccinia psidii MF-1, a brazilian biotype.</title>
        <authorList>
            <person name="Quecine M.C."/>
            <person name="Pachon D.M.R."/>
            <person name="Bonatelli M.L."/>
            <person name="Correr F.H."/>
            <person name="Franceschini L.M."/>
            <person name="Leite T.F."/>
            <person name="Margarido G.R.A."/>
            <person name="Almeida C.A."/>
            <person name="Ferrarezi J.A."/>
            <person name="Labate C.A."/>
        </authorList>
    </citation>
    <scope>NUCLEOTIDE SEQUENCE</scope>
    <source>
        <strain evidence="2">MF-1</strain>
    </source>
</reference>
<dbReference type="PANTHER" id="PTHR47266">
    <property type="entry name" value="ENDONUCLEASE-RELATED"/>
    <property type="match status" value="1"/>
</dbReference>
<sequence length="167" mass="19319">MHTQRGGVEFIDKNTQNFHQILKQDGIQESIFFSIKVDMLSDSVDQIQKEVWQHRDYEVLKTIARGQSVPDYSLEPQSKLLLFKDGVANPRNHEIKLDILQKHHESPLAGYPGQKKTLKLIKRDFYWAGMNQIIKGYVSSCHQCSINRNIHHKKFGLIKPLQIQSGP</sequence>
<evidence type="ECO:0000313" key="2">
    <source>
        <dbReference type="EMBL" id="MBW0468390.1"/>
    </source>
</evidence>
<dbReference type="InterPro" id="IPR052160">
    <property type="entry name" value="Gypsy_RT_Integrase-like"/>
</dbReference>
<dbReference type="AlphaFoldDB" id="A0A9Q3BPA7"/>
<evidence type="ECO:0000313" key="3">
    <source>
        <dbReference type="Proteomes" id="UP000765509"/>
    </source>
</evidence>
<comment type="caution">
    <text evidence="2">The sequence shown here is derived from an EMBL/GenBank/DDBJ whole genome shotgun (WGS) entry which is preliminary data.</text>
</comment>
<organism evidence="2 3">
    <name type="scientific">Austropuccinia psidii MF-1</name>
    <dbReference type="NCBI Taxonomy" id="1389203"/>
    <lineage>
        <taxon>Eukaryota</taxon>
        <taxon>Fungi</taxon>
        <taxon>Dikarya</taxon>
        <taxon>Basidiomycota</taxon>
        <taxon>Pucciniomycotina</taxon>
        <taxon>Pucciniomycetes</taxon>
        <taxon>Pucciniales</taxon>
        <taxon>Sphaerophragmiaceae</taxon>
        <taxon>Austropuccinia</taxon>
    </lineage>
</organism>
<dbReference type="Gene3D" id="1.10.340.70">
    <property type="match status" value="1"/>
</dbReference>
<keyword evidence="3" id="KW-1185">Reference proteome</keyword>
<protein>
    <recommendedName>
        <fullName evidence="1">Integrase zinc-binding domain-containing protein</fullName>
    </recommendedName>
</protein>
<dbReference type="OrthoDB" id="2516997at2759"/>
<dbReference type="InterPro" id="IPR041588">
    <property type="entry name" value="Integrase_H2C2"/>
</dbReference>
<dbReference type="Pfam" id="PF17921">
    <property type="entry name" value="Integrase_H2C2"/>
    <property type="match status" value="1"/>
</dbReference>
<proteinExistence type="predicted"/>
<accession>A0A9Q3BPA7</accession>
<evidence type="ECO:0000259" key="1">
    <source>
        <dbReference type="Pfam" id="PF17921"/>
    </source>
</evidence>
<dbReference type="Proteomes" id="UP000765509">
    <property type="component" value="Unassembled WGS sequence"/>
</dbReference>
<name>A0A9Q3BPA7_9BASI</name>
<feature type="domain" description="Integrase zinc-binding" evidence="1">
    <location>
        <begin position="93"/>
        <end position="148"/>
    </location>
</feature>